<feature type="domain" description="3-dehydroquinate synthase C-terminal" evidence="8">
    <location>
        <begin position="180"/>
        <end position="321"/>
    </location>
</feature>
<evidence type="ECO:0000313" key="9">
    <source>
        <dbReference type="EMBL" id="OGF31613.1"/>
    </source>
</evidence>
<dbReference type="InterPro" id="IPR030960">
    <property type="entry name" value="DHQS/DOIS_N"/>
</dbReference>
<proteinExistence type="predicted"/>
<accession>A0A1F5SYT7</accession>
<dbReference type="InterPro" id="IPR056179">
    <property type="entry name" value="DHQS_C"/>
</dbReference>
<dbReference type="PANTHER" id="PTHR43622">
    <property type="entry name" value="3-DEHYDROQUINATE SYNTHASE"/>
    <property type="match status" value="1"/>
</dbReference>
<feature type="domain" description="3-dehydroquinate synthase N-terminal" evidence="7">
    <location>
        <begin position="70"/>
        <end position="175"/>
    </location>
</feature>
<dbReference type="InterPro" id="IPR030963">
    <property type="entry name" value="DHQ_synth_fam"/>
</dbReference>
<dbReference type="GO" id="GO:0009073">
    <property type="term" value="P:aromatic amino acid family biosynthetic process"/>
    <property type="evidence" value="ECO:0007669"/>
    <property type="project" value="InterPro"/>
</dbReference>
<dbReference type="Proteomes" id="UP000179001">
    <property type="component" value="Unassembled WGS sequence"/>
</dbReference>
<dbReference type="GO" id="GO:0046872">
    <property type="term" value="F:metal ion binding"/>
    <property type="evidence" value="ECO:0007669"/>
    <property type="project" value="UniProtKB-KW"/>
</dbReference>
<evidence type="ECO:0000313" key="10">
    <source>
        <dbReference type="Proteomes" id="UP000179001"/>
    </source>
</evidence>
<dbReference type="GO" id="GO:0003856">
    <property type="term" value="F:3-dehydroquinate synthase activity"/>
    <property type="evidence" value="ECO:0007669"/>
    <property type="project" value="TreeGrafter"/>
</dbReference>
<evidence type="ECO:0000256" key="6">
    <source>
        <dbReference type="ARBA" id="ARBA00023285"/>
    </source>
</evidence>
<dbReference type="PANTHER" id="PTHR43622:SF1">
    <property type="entry name" value="3-DEHYDROQUINATE SYNTHASE"/>
    <property type="match status" value="1"/>
</dbReference>
<evidence type="ECO:0000256" key="2">
    <source>
        <dbReference type="ARBA" id="ARBA00001941"/>
    </source>
</evidence>
<evidence type="ECO:0000256" key="1">
    <source>
        <dbReference type="ARBA" id="ARBA00001911"/>
    </source>
</evidence>
<dbReference type="SUPFAM" id="SSF56796">
    <property type="entry name" value="Dehydroquinate synthase-like"/>
    <property type="match status" value="1"/>
</dbReference>
<comment type="cofactor">
    <cofactor evidence="2">
        <name>Co(2+)</name>
        <dbReference type="ChEBI" id="CHEBI:48828"/>
    </cofactor>
</comment>
<comment type="cofactor">
    <cofactor evidence="1">
        <name>NAD(+)</name>
        <dbReference type="ChEBI" id="CHEBI:57540"/>
    </cofactor>
</comment>
<evidence type="ECO:0000256" key="5">
    <source>
        <dbReference type="ARBA" id="ARBA00023239"/>
    </source>
</evidence>
<gene>
    <name evidence="9" type="ORF">A2478_03955</name>
</gene>
<comment type="caution">
    <text evidence="9">The sequence shown here is derived from an EMBL/GenBank/DDBJ whole genome shotgun (WGS) entry which is preliminary data.</text>
</comment>
<name>A0A1F5SYT7_9BACT</name>
<dbReference type="Gene3D" id="1.20.1090.10">
    <property type="entry name" value="Dehydroquinate synthase-like - alpha domain"/>
    <property type="match status" value="1"/>
</dbReference>
<dbReference type="AlphaFoldDB" id="A0A1F5SYT7"/>
<dbReference type="Pfam" id="PF24621">
    <property type="entry name" value="DHQS_C"/>
    <property type="match status" value="1"/>
</dbReference>
<dbReference type="Gene3D" id="3.40.50.1970">
    <property type="match status" value="1"/>
</dbReference>
<dbReference type="EMBL" id="MFGJ01000007">
    <property type="protein sequence ID" value="OGF31613.1"/>
    <property type="molecule type" value="Genomic_DNA"/>
</dbReference>
<protein>
    <submittedName>
        <fullName evidence="9">Uncharacterized protein</fullName>
    </submittedName>
</protein>
<dbReference type="InterPro" id="IPR050071">
    <property type="entry name" value="Dehydroquinate_synthase"/>
</dbReference>
<sequence>MKKLHAKFKYREYDFLYGSGLINKTAILLTGLKVDKNVLIVSEKIIKKLHGAKLETSLKKSGYKYSWHLVKGGDNKTLAEISKIYSACDKQKITRNSVIIAFGGGLVQDLACYSSATYKRGINFVQIPTTLLIQADVNIGGCAVDLPEGKSMIGTFYQPILVIQDTDLVKSLPESIYIDGIAEIVKYAITNNFIDQLEKDFPKLLNRTPKIIEKYNYLSNKIKTDLTQQDETDSADIRIKIDLGHTFSHAIEAEMEYKISHGKALSIGLCAASMLSAKKLNFPMKKVEQITNLLAKAGLPVSLPQGLRLESLLSHIKKDKKYRNNKSVFILIKNLGKLEISDKISEQDVKNALKQITQ</sequence>
<evidence type="ECO:0000259" key="7">
    <source>
        <dbReference type="Pfam" id="PF01761"/>
    </source>
</evidence>
<organism evidence="9 10">
    <name type="scientific">Candidatus Falkowbacteria bacterium RIFOXYC2_FULL_36_12</name>
    <dbReference type="NCBI Taxonomy" id="1798002"/>
    <lineage>
        <taxon>Bacteria</taxon>
        <taxon>Candidatus Falkowiibacteriota</taxon>
    </lineage>
</organism>
<evidence type="ECO:0000256" key="4">
    <source>
        <dbReference type="ARBA" id="ARBA00023027"/>
    </source>
</evidence>
<keyword evidence="5" id="KW-0456">Lyase</keyword>
<dbReference type="Pfam" id="PF01761">
    <property type="entry name" value="DHQ_synthase"/>
    <property type="match status" value="1"/>
</dbReference>
<dbReference type="STRING" id="1798002.A2478_03955"/>
<dbReference type="PIRSF" id="PIRSF001455">
    <property type="entry name" value="DHQ_synth"/>
    <property type="match status" value="1"/>
</dbReference>
<evidence type="ECO:0000256" key="3">
    <source>
        <dbReference type="ARBA" id="ARBA00022723"/>
    </source>
</evidence>
<evidence type="ECO:0000259" key="8">
    <source>
        <dbReference type="Pfam" id="PF24621"/>
    </source>
</evidence>
<dbReference type="CDD" id="cd08195">
    <property type="entry name" value="DHQS"/>
    <property type="match status" value="1"/>
</dbReference>
<keyword evidence="3" id="KW-0479">Metal-binding</keyword>
<keyword evidence="6" id="KW-0170">Cobalt</keyword>
<reference evidence="9 10" key="1">
    <citation type="journal article" date="2016" name="Nat. Commun.">
        <title>Thousands of microbial genomes shed light on interconnected biogeochemical processes in an aquifer system.</title>
        <authorList>
            <person name="Anantharaman K."/>
            <person name="Brown C.T."/>
            <person name="Hug L.A."/>
            <person name="Sharon I."/>
            <person name="Castelle C.J."/>
            <person name="Probst A.J."/>
            <person name="Thomas B.C."/>
            <person name="Singh A."/>
            <person name="Wilkins M.J."/>
            <person name="Karaoz U."/>
            <person name="Brodie E.L."/>
            <person name="Williams K.H."/>
            <person name="Hubbard S.S."/>
            <person name="Banfield J.F."/>
        </authorList>
    </citation>
    <scope>NUCLEOTIDE SEQUENCE [LARGE SCALE GENOMIC DNA]</scope>
</reference>
<keyword evidence="4" id="KW-0520">NAD</keyword>